<keyword evidence="2" id="KW-1185">Reference proteome</keyword>
<accession>A0A7X5Y2G4</accession>
<dbReference type="Proteomes" id="UP000531251">
    <property type="component" value="Unassembled WGS sequence"/>
</dbReference>
<organism evidence="1 2">
    <name type="scientific">Sphingomonas trueperi</name>
    <dbReference type="NCBI Taxonomy" id="53317"/>
    <lineage>
        <taxon>Bacteria</taxon>
        <taxon>Pseudomonadati</taxon>
        <taxon>Pseudomonadota</taxon>
        <taxon>Alphaproteobacteria</taxon>
        <taxon>Sphingomonadales</taxon>
        <taxon>Sphingomonadaceae</taxon>
        <taxon>Sphingomonas</taxon>
    </lineage>
</organism>
<proteinExistence type="predicted"/>
<dbReference type="EMBL" id="JAATJB010000015">
    <property type="protein sequence ID" value="NJB99400.1"/>
    <property type="molecule type" value="Genomic_DNA"/>
</dbReference>
<gene>
    <name evidence="1" type="ORF">GGR89_003741</name>
</gene>
<evidence type="ECO:0000313" key="2">
    <source>
        <dbReference type="Proteomes" id="UP000531251"/>
    </source>
</evidence>
<comment type="caution">
    <text evidence="1">The sequence shown here is derived from an EMBL/GenBank/DDBJ whole genome shotgun (WGS) entry which is preliminary data.</text>
</comment>
<evidence type="ECO:0000313" key="1">
    <source>
        <dbReference type="EMBL" id="NJB99400.1"/>
    </source>
</evidence>
<dbReference type="AlphaFoldDB" id="A0A7X5Y2G4"/>
<dbReference type="RefSeq" id="WP_125977274.1">
    <property type="nucleotide sequence ID" value="NZ_BAAADY010000020.1"/>
</dbReference>
<sequence length="102" mass="11665">MKRENDIKAPDGYTLGGVRTVRRDGTILFNRGYWKAPDDWVGESVWVHEAWVTVEGKGERLFLEAAQPGLHIYDARGRIPPWTVLCEGADRKDAKTVRRRAE</sequence>
<protein>
    <submittedName>
        <fullName evidence="1">Uncharacterized protein</fullName>
    </submittedName>
</protein>
<name>A0A7X5Y2G4_9SPHN</name>
<reference evidence="1 2" key="1">
    <citation type="submission" date="2020-03" db="EMBL/GenBank/DDBJ databases">
        <title>Genomic Encyclopedia of Type Strains, Phase IV (KMG-IV): sequencing the most valuable type-strain genomes for metagenomic binning, comparative biology and taxonomic classification.</title>
        <authorList>
            <person name="Goeker M."/>
        </authorList>
    </citation>
    <scope>NUCLEOTIDE SEQUENCE [LARGE SCALE GENOMIC DNA]</scope>
    <source>
        <strain evidence="1 2">DSM 7225</strain>
    </source>
</reference>